<dbReference type="AlphaFoldDB" id="A0AAV1QVG6"/>
<proteinExistence type="predicted"/>
<gene>
    <name evidence="1" type="ORF">DCAF_LOCUS3478</name>
</gene>
<protein>
    <submittedName>
        <fullName evidence="1">Uncharacterized protein</fullName>
    </submittedName>
</protein>
<evidence type="ECO:0000313" key="2">
    <source>
        <dbReference type="Proteomes" id="UP001314170"/>
    </source>
</evidence>
<name>A0AAV1QVG6_9ROSI</name>
<organism evidence="1 2">
    <name type="scientific">Dovyalis caffra</name>
    <dbReference type="NCBI Taxonomy" id="77055"/>
    <lineage>
        <taxon>Eukaryota</taxon>
        <taxon>Viridiplantae</taxon>
        <taxon>Streptophyta</taxon>
        <taxon>Embryophyta</taxon>
        <taxon>Tracheophyta</taxon>
        <taxon>Spermatophyta</taxon>
        <taxon>Magnoliopsida</taxon>
        <taxon>eudicotyledons</taxon>
        <taxon>Gunneridae</taxon>
        <taxon>Pentapetalae</taxon>
        <taxon>rosids</taxon>
        <taxon>fabids</taxon>
        <taxon>Malpighiales</taxon>
        <taxon>Salicaceae</taxon>
        <taxon>Flacourtieae</taxon>
        <taxon>Dovyalis</taxon>
    </lineage>
</organism>
<reference evidence="1 2" key="1">
    <citation type="submission" date="2024-01" db="EMBL/GenBank/DDBJ databases">
        <authorList>
            <person name="Waweru B."/>
        </authorList>
    </citation>
    <scope>NUCLEOTIDE SEQUENCE [LARGE SCALE GENOMIC DNA]</scope>
</reference>
<keyword evidence="2" id="KW-1185">Reference proteome</keyword>
<comment type="caution">
    <text evidence="1">The sequence shown here is derived from an EMBL/GenBank/DDBJ whole genome shotgun (WGS) entry which is preliminary data.</text>
</comment>
<sequence length="90" mass="9974">MCKSSHPKEIENKKYCTRHSGKSYPSIEEMKTPNGAILYALKGQNVGVLTGHVGNSKETVVQNRKMESGTSAPMLLFPFCSYAGRYFAQN</sequence>
<accession>A0AAV1QVG6</accession>
<evidence type="ECO:0000313" key="1">
    <source>
        <dbReference type="EMBL" id="CAK7325787.1"/>
    </source>
</evidence>
<dbReference type="Proteomes" id="UP001314170">
    <property type="component" value="Unassembled WGS sequence"/>
</dbReference>
<dbReference type="EMBL" id="CAWUPB010000850">
    <property type="protein sequence ID" value="CAK7325787.1"/>
    <property type="molecule type" value="Genomic_DNA"/>
</dbReference>